<dbReference type="Proteomes" id="UP001159641">
    <property type="component" value="Unassembled WGS sequence"/>
</dbReference>
<name>A0AB34HZZ8_ESCRO</name>
<organism evidence="1 2">
    <name type="scientific">Eschrichtius robustus</name>
    <name type="common">California gray whale</name>
    <name type="synonym">Eschrichtius gibbosus</name>
    <dbReference type="NCBI Taxonomy" id="9764"/>
    <lineage>
        <taxon>Eukaryota</taxon>
        <taxon>Metazoa</taxon>
        <taxon>Chordata</taxon>
        <taxon>Craniata</taxon>
        <taxon>Vertebrata</taxon>
        <taxon>Euteleostomi</taxon>
        <taxon>Mammalia</taxon>
        <taxon>Eutheria</taxon>
        <taxon>Laurasiatheria</taxon>
        <taxon>Artiodactyla</taxon>
        <taxon>Whippomorpha</taxon>
        <taxon>Cetacea</taxon>
        <taxon>Mysticeti</taxon>
        <taxon>Eschrichtiidae</taxon>
        <taxon>Eschrichtius</taxon>
    </lineage>
</organism>
<comment type="caution">
    <text evidence="1">The sequence shown here is derived from an EMBL/GenBank/DDBJ whole genome shotgun (WGS) entry which is preliminary data.</text>
</comment>
<dbReference type="Pfam" id="PF00560">
    <property type="entry name" value="LRR_1"/>
    <property type="match status" value="1"/>
</dbReference>
<keyword evidence="2" id="KW-1185">Reference proteome</keyword>
<dbReference type="Gene3D" id="3.80.10.10">
    <property type="entry name" value="Ribonuclease Inhibitor"/>
    <property type="match status" value="1"/>
</dbReference>
<proteinExistence type="predicted"/>
<dbReference type="EMBL" id="JAIQCJ010000154">
    <property type="protein sequence ID" value="KAJ8797772.1"/>
    <property type="molecule type" value="Genomic_DNA"/>
</dbReference>
<sequence>MHAVRVLDGHTACWGSGDRDGPWADLVQHGIRRQALRVKWSHLKLPWVDLDWLIDISCQITELDLSANCLASLPSIIPWGLINLRKLNLSDNLLGELPSVKSSDEIICSRWAPALQPLG</sequence>
<dbReference type="PROSITE" id="PS51450">
    <property type="entry name" value="LRR"/>
    <property type="match status" value="1"/>
</dbReference>
<reference evidence="1 2" key="1">
    <citation type="submission" date="2022-11" db="EMBL/GenBank/DDBJ databases">
        <title>Whole genome sequence of Eschrichtius robustus ER-17-0199.</title>
        <authorList>
            <person name="Bruniche-Olsen A."/>
            <person name="Black A.N."/>
            <person name="Fields C.J."/>
            <person name="Walden K."/>
            <person name="Dewoody J.A."/>
        </authorList>
    </citation>
    <scope>NUCLEOTIDE SEQUENCE [LARGE SCALE GENOMIC DNA]</scope>
    <source>
        <strain evidence="1">ER-17-0199</strain>
        <tissue evidence="1">Blubber</tissue>
    </source>
</reference>
<dbReference type="InterPro" id="IPR001611">
    <property type="entry name" value="Leu-rich_rpt"/>
</dbReference>
<dbReference type="SUPFAM" id="SSF52058">
    <property type="entry name" value="L domain-like"/>
    <property type="match status" value="1"/>
</dbReference>
<evidence type="ECO:0000313" key="2">
    <source>
        <dbReference type="Proteomes" id="UP001159641"/>
    </source>
</evidence>
<gene>
    <name evidence="1" type="ORF">J1605_016974</name>
</gene>
<evidence type="ECO:0000313" key="1">
    <source>
        <dbReference type="EMBL" id="KAJ8797772.1"/>
    </source>
</evidence>
<accession>A0AB34HZZ8</accession>
<dbReference type="InterPro" id="IPR032675">
    <property type="entry name" value="LRR_dom_sf"/>
</dbReference>
<protein>
    <submittedName>
        <fullName evidence="1">Uncharacterized protein</fullName>
    </submittedName>
</protein>
<dbReference type="AlphaFoldDB" id="A0AB34HZZ8"/>